<evidence type="ECO:0000256" key="2">
    <source>
        <dbReference type="SAM" id="Phobius"/>
    </source>
</evidence>
<dbReference type="AlphaFoldDB" id="A0AAN7JF33"/>
<protein>
    <submittedName>
        <fullName evidence="3">Uncharacterized protein</fullName>
    </submittedName>
</protein>
<dbReference type="Proteomes" id="UP001345219">
    <property type="component" value="Chromosome 19"/>
</dbReference>
<evidence type="ECO:0000256" key="1">
    <source>
        <dbReference type="SAM" id="MobiDB-lite"/>
    </source>
</evidence>
<feature type="transmembrane region" description="Helical" evidence="2">
    <location>
        <begin position="12"/>
        <end position="37"/>
    </location>
</feature>
<feature type="region of interest" description="Disordered" evidence="1">
    <location>
        <begin position="196"/>
        <end position="216"/>
    </location>
</feature>
<sequence>MLPFIFNREGLPAAVFAILISIGIYCQHFLLIFDIIFNYRVNVTIMHFPQAAKLKAIPCVHGCSEKRSDGLNHNVSDFRADRKRLLLHSSYSNCGYLPKMKLKMALVRTSDSAEKVIGVTWWARSSRFSILADRCREKMDKSISKLKLMDQWLTEIDLKVKMHHAQASTAELARSFQRGPVENFVRAHFPEDVEIEKTGGGRPCPIPGNPSSPEWKKKSRKLYFGVTYHPSIQAKSQDPRISLH</sequence>
<keyword evidence="2" id="KW-0472">Membrane</keyword>
<comment type="caution">
    <text evidence="3">The sequence shown here is derived from an EMBL/GenBank/DDBJ whole genome shotgun (WGS) entry which is preliminary data.</text>
</comment>
<proteinExistence type="predicted"/>
<evidence type="ECO:0000313" key="4">
    <source>
        <dbReference type="Proteomes" id="UP001345219"/>
    </source>
</evidence>
<keyword evidence="2" id="KW-0812">Transmembrane</keyword>
<accession>A0AAN7JF33</accession>
<dbReference type="EMBL" id="JAXIOK010000024">
    <property type="protein sequence ID" value="KAK4740769.1"/>
    <property type="molecule type" value="Genomic_DNA"/>
</dbReference>
<evidence type="ECO:0000313" key="3">
    <source>
        <dbReference type="EMBL" id="KAK4740769.1"/>
    </source>
</evidence>
<organism evidence="3 4">
    <name type="scientific">Trapa incisa</name>
    <dbReference type="NCBI Taxonomy" id="236973"/>
    <lineage>
        <taxon>Eukaryota</taxon>
        <taxon>Viridiplantae</taxon>
        <taxon>Streptophyta</taxon>
        <taxon>Embryophyta</taxon>
        <taxon>Tracheophyta</taxon>
        <taxon>Spermatophyta</taxon>
        <taxon>Magnoliopsida</taxon>
        <taxon>eudicotyledons</taxon>
        <taxon>Gunneridae</taxon>
        <taxon>Pentapetalae</taxon>
        <taxon>rosids</taxon>
        <taxon>malvids</taxon>
        <taxon>Myrtales</taxon>
        <taxon>Lythraceae</taxon>
        <taxon>Trapa</taxon>
    </lineage>
</organism>
<gene>
    <name evidence="3" type="ORF">SAY87_024357</name>
</gene>
<name>A0AAN7JF33_9MYRT</name>
<keyword evidence="2" id="KW-1133">Transmembrane helix</keyword>
<keyword evidence="4" id="KW-1185">Reference proteome</keyword>
<reference evidence="3 4" key="1">
    <citation type="journal article" date="2023" name="Hortic Res">
        <title>Pangenome of water caltrop reveals structural variations and asymmetric subgenome divergence after allopolyploidization.</title>
        <authorList>
            <person name="Zhang X."/>
            <person name="Chen Y."/>
            <person name="Wang L."/>
            <person name="Yuan Y."/>
            <person name="Fang M."/>
            <person name="Shi L."/>
            <person name="Lu R."/>
            <person name="Comes H.P."/>
            <person name="Ma Y."/>
            <person name="Chen Y."/>
            <person name="Huang G."/>
            <person name="Zhou Y."/>
            <person name="Zheng Z."/>
            <person name="Qiu Y."/>
        </authorList>
    </citation>
    <scope>NUCLEOTIDE SEQUENCE [LARGE SCALE GENOMIC DNA]</scope>
    <source>
        <tissue evidence="3">Roots</tissue>
    </source>
</reference>